<sequence length="118" mass="12289">MAPTDAGLPAWPWHLSADLGEIWSYPFMVNALLADAAVAVLAGVIGWFMAMRLTARTSHALILSAVLAVAEMWAGLGLSYAVPKLPPSFAIMAAATVVYAAAVALSRRRSAAAAVTVH</sequence>
<keyword evidence="3" id="KW-1185">Reference proteome</keyword>
<gene>
    <name evidence="2" type="ORF">ACFPN6_26745</name>
</gene>
<protein>
    <submittedName>
        <fullName evidence="2">Uncharacterized protein</fullName>
    </submittedName>
</protein>
<evidence type="ECO:0000313" key="2">
    <source>
        <dbReference type="EMBL" id="MFC5228105.1"/>
    </source>
</evidence>
<dbReference type="EMBL" id="JBHSKL010000037">
    <property type="protein sequence ID" value="MFC5228105.1"/>
    <property type="molecule type" value="Genomic_DNA"/>
</dbReference>
<evidence type="ECO:0000313" key="3">
    <source>
        <dbReference type="Proteomes" id="UP001596156"/>
    </source>
</evidence>
<dbReference type="RefSeq" id="WP_344642516.1">
    <property type="nucleotide sequence ID" value="NZ_BAAASS010000002.1"/>
</dbReference>
<keyword evidence="1" id="KW-0472">Membrane</keyword>
<feature type="transmembrane region" description="Helical" evidence="1">
    <location>
        <begin position="60"/>
        <end position="82"/>
    </location>
</feature>
<comment type="caution">
    <text evidence="2">The sequence shown here is derived from an EMBL/GenBank/DDBJ whole genome shotgun (WGS) entry which is preliminary data.</text>
</comment>
<evidence type="ECO:0000256" key="1">
    <source>
        <dbReference type="SAM" id="Phobius"/>
    </source>
</evidence>
<accession>A0ABW0DH51</accession>
<dbReference type="Proteomes" id="UP001596156">
    <property type="component" value="Unassembled WGS sequence"/>
</dbReference>
<feature type="transmembrane region" description="Helical" evidence="1">
    <location>
        <begin position="22"/>
        <end position="48"/>
    </location>
</feature>
<reference evidence="3" key="1">
    <citation type="journal article" date="2019" name="Int. J. Syst. Evol. Microbiol.">
        <title>The Global Catalogue of Microorganisms (GCM) 10K type strain sequencing project: providing services to taxonomists for standard genome sequencing and annotation.</title>
        <authorList>
            <consortium name="The Broad Institute Genomics Platform"/>
            <consortium name="The Broad Institute Genome Sequencing Center for Infectious Disease"/>
            <person name="Wu L."/>
            <person name="Ma J."/>
        </authorList>
    </citation>
    <scope>NUCLEOTIDE SEQUENCE [LARGE SCALE GENOMIC DNA]</scope>
    <source>
        <strain evidence="3">CCM 8479</strain>
    </source>
</reference>
<keyword evidence="1" id="KW-1133">Transmembrane helix</keyword>
<organism evidence="2 3">
    <name type="scientific">Streptomyces fimbriatus</name>
    <dbReference type="NCBI Taxonomy" id="68197"/>
    <lineage>
        <taxon>Bacteria</taxon>
        <taxon>Bacillati</taxon>
        <taxon>Actinomycetota</taxon>
        <taxon>Actinomycetes</taxon>
        <taxon>Kitasatosporales</taxon>
        <taxon>Streptomycetaceae</taxon>
        <taxon>Streptomyces</taxon>
    </lineage>
</organism>
<keyword evidence="1" id="KW-0812">Transmembrane</keyword>
<feature type="transmembrane region" description="Helical" evidence="1">
    <location>
        <begin position="88"/>
        <end position="105"/>
    </location>
</feature>
<proteinExistence type="predicted"/>
<name>A0ABW0DH51_STRFI</name>